<protein>
    <submittedName>
        <fullName evidence="3">Uncharacterized protein</fullName>
    </submittedName>
</protein>
<proteinExistence type="predicted"/>
<dbReference type="AlphaFoldDB" id="A0A507DH10"/>
<reference evidence="4 5" key="1">
    <citation type="journal article" date="2019" name="Sci. Rep.">
        <title>Comparative genomics of chytrid fungi reveal insights into the obligate biotrophic and pathogenic lifestyle of Synchytrium endobioticum.</title>
        <authorList>
            <person name="van de Vossenberg B.T.L.H."/>
            <person name="Warris S."/>
            <person name="Nguyen H.D.T."/>
            <person name="van Gent-Pelzer M.P.E."/>
            <person name="Joly D.L."/>
            <person name="van de Geest H.C."/>
            <person name="Bonants P.J.M."/>
            <person name="Smith D.S."/>
            <person name="Levesque C.A."/>
            <person name="van der Lee T.A.J."/>
        </authorList>
    </citation>
    <scope>NUCLEOTIDE SEQUENCE [LARGE SCALE GENOMIC DNA]</scope>
    <source>
        <strain evidence="2 5">LEV6574</strain>
        <strain evidence="3 4">MB42</strain>
    </source>
</reference>
<name>A0A507DH10_9FUNG</name>
<feature type="region of interest" description="Disordered" evidence="1">
    <location>
        <begin position="70"/>
        <end position="147"/>
    </location>
</feature>
<dbReference type="Proteomes" id="UP000320475">
    <property type="component" value="Unassembled WGS sequence"/>
</dbReference>
<dbReference type="Proteomes" id="UP000317494">
    <property type="component" value="Unassembled WGS sequence"/>
</dbReference>
<evidence type="ECO:0000313" key="2">
    <source>
        <dbReference type="EMBL" id="TPX48508.1"/>
    </source>
</evidence>
<evidence type="ECO:0000256" key="1">
    <source>
        <dbReference type="SAM" id="MobiDB-lite"/>
    </source>
</evidence>
<evidence type="ECO:0000313" key="3">
    <source>
        <dbReference type="EMBL" id="TPX50962.1"/>
    </source>
</evidence>
<evidence type="ECO:0000313" key="4">
    <source>
        <dbReference type="Proteomes" id="UP000317494"/>
    </source>
</evidence>
<sequence length="147" mass="14640">MDVQEAVAIVKQDGSVIPVIGAGVVTPPAQCQPAAPVAVIPVPVPVPMNTTLPQSVAPNVAINVPMPASIAAPPHVEQPDSGATKRSDTSSSSPPKPGAVATAANPSDRPAIPLHPSTANTPSEGQQTSGGDESKIQPPSNAAMEVD</sequence>
<feature type="compositionally biased region" description="Polar residues" evidence="1">
    <location>
        <begin position="117"/>
        <end position="131"/>
    </location>
</feature>
<dbReference type="EMBL" id="QEAM01000051">
    <property type="protein sequence ID" value="TPX48508.1"/>
    <property type="molecule type" value="Genomic_DNA"/>
</dbReference>
<dbReference type="VEuPathDB" id="FungiDB:SeMB42_g02052"/>
<gene>
    <name evidence="2" type="ORF">SeLEV6574_g01990</name>
    <name evidence="3" type="ORF">SeMB42_g02052</name>
</gene>
<evidence type="ECO:0000313" key="5">
    <source>
        <dbReference type="Proteomes" id="UP000320475"/>
    </source>
</evidence>
<comment type="caution">
    <text evidence="3">The sequence shown here is derived from an EMBL/GenBank/DDBJ whole genome shotgun (WGS) entry which is preliminary data.</text>
</comment>
<keyword evidence="4" id="KW-1185">Reference proteome</keyword>
<organism evidence="3 4">
    <name type="scientific">Synchytrium endobioticum</name>
    <dbReference type="NCBI Taxonomy" id="286115"/>
    <lineage>
        <taxon>Eukaryota</taxon>
        <taxon>Fungi</taxon>
        <taxon>Fungi incertae sedis</taxon>
        <taxon>Chytridiomycota</taxon>
        <taxon>Chytridiomycota incertae sedis</taxon>
        <taxon>Chytridiomycetes</taxon>
        <taxon>Synchytriales</taxon>
        <taxon>Synchytriaceae</taxon>
        <taxon>Synchytrium</taxon>
    </lineage>
</organism>
<accession>A0A507DH10</accession>
<dbReference type="EMBL" id="QEAN01000060">
    <property type="protein sequence ID" value="TPX50962.1"/>
    <property type="molecule type" value="Genomic_DNA"/>
</dbReference>